<keyword evidence="3" id="KW-0238">DNA-binding</keyword>
<dbReference type="Proteomes" id="UP000712570">
    <property type="component" value="Unassembled WGS sequence"/>
</dbReference>
<reference evidence="6 7" key="1">
    <citation type="submission" date="2020-03" db="EMBL/GenBank/DDBJ databases">
        <title>Draft genome sequence of environmentally isolated violet-colored cultures.</title>
        <authorList>
            <person name="Wilson H.S."/>
        </authorList>
    </citation>
    <scope>NUCLEOTIDE SEQUENCE [LARGE SCALE GENOMIC DNA]</scope>
    <source>
        <strain evidence="6 7">HSC-16F04</strain>
    </source>
</reference>
<keyword evidence="4" id="KW-0233">DNA recombination</keyword>
<keyword evidence="2" id="KW-0229">DNA integration</keyword>
<comment type="similarity">
    <text evidence="1">Belongs to the 'phage' integrase family.</text>
</comment>
<dbReference type="EMBL" id="JAAOLX010000015">
    <property type="protein sequence ID" value="NHQ88440.1"/>
    <property type="molecule type" value="Genomic_DNA"/>
</dbReference>
<dbReference type="InterPro" id="IPR010998">
    <property type="entry name" value="Integrase_recombinase_N"/>
</dbReference>
<evidence type="ECO:0000256" key="4">
    <source>
        <dbReference type="ARBA" id="ARBA00023172"/>
    </source>
</evidence>
<feature type="domain" description="Tyr recombinase" evidence="5">
    <location>
        <begin position="266"/>
        <end position="472"/>
    </location>
</feature>
<dbReference type="SUPFAM" id="SSF56349">
    <property type="entry name" value="DNA breaking-rejoining enzymes"/>
    <property type="match status" value="1"/>
</dbReference>
<evidence type="ECO:0000259" key="5">
    <source>
        <dbReference type="PROSITE" id="PS51898"/>
    </source>
</evidence>
<organism evidence="6 7">
    <name type="scientific">Iodobacter violaceini</name>
    <dbReference type="NCBI Taxonomy" id="3044271"/>
    <lineage>
        <taxon>Bacteria</taxon>
        <taxon>Pseudomonadati</taxon>
        <taxon>Pseudomonadota</taxon>
        <taxon>Betaproteobacteria</taxon>
        <taxon>Neisseriales</taxon>
        <taxon>Chitinibacteraceae</taxon>
        <taxon>Iodobacter</taxon>
    </lineage>
</organism>
<dbReference type="PANTHER" id="PTHR30629">
    <property type="entry name" value="PROPHAGE INTEGRASE"/>
    <property type="match status" value="1"/>
</dbReference>
<dbReference type="Gene3D" id="3.30.160.390">
    <property type="entry name" value="Integrase, DNA-binding domain"/>
    <property type="match status" value="1"/>
</dbReference>
<dbReference type="InterPro" id="IPR050808">
    <property type="entry name" value="Phage_Integrase"/>
</dbReference>
<evidence type="ECO:0000256" key="2">
    <source>
        <dbReference type="ARBA" id="ARBA00022908"/>
    </source>
</evidence>
<keyword evidence="7" id="KW-1185">Reference proteome</keyword>
<dbReference type="Pfam" id="PF00589">
    <property type="entry name" value="Phage_integrase"/>
    <property type="match status" value="1"/>
</dbReference>
<dbReference type="InterPro" id="IPR013762">
    <property type="entry name" value="Integrase-like_cat_sf"/>
</dbReference>
<accession>A0ABX0L182</accession>
<dbReference type="RefSeq" id="WP_166830162.1">
    <property type="nucleotide sequence ID" value="NZ_JAAOLX010000015.1"/>
</dbReference>
<sequence>MAKNKLSYESDIKNAPENIAKGEKEIFLRDGDGLELRITQSGRYWQYRYTWEGQRCVFPINGDKSERDEKETTAKNELAEARRWAAWCRAQKNANLDPRKVRAEAEAARKQAILDAEAEQIRTVQAKAAQLTMNDLYAQWDKTHGVTLDAHWRAVRRSHWQCHLAPIIGSTPIEEANKVPLMEVHDQLTSQGKKATARSVLSLLIQLIGWGVERGLVTDDHRLLTFKLPKRQEVVTDGQKSENFKADDYIIKHGIEIIGQDGEDDKAGRALQFSELRDLLSKSLPKSSQALTGKCIIRYMLATGVRASQAVRLRWDWVSLEHRVVIYPTGSMKKRKMHHVHLSDYAFKQISLMLAIRVNDFVFPAPLKDAAHVRRDNVSTDIATRQHYSGDDLAKRMKLRRAIDQYNFYNLTGGKWALYDLRRTAATRLMELTGSNWDIVQKILAHSQKETRGETDKYDRYSRWADRCNALNQWGEALALCEEGSAPLTTSQNIIKLKEG</sequence>
<evidence type="ECO:0000256" key="3">
    <source>
        <dbReference type="ARBA" id="ARBA00023125"/>
    </source>
</evidence>
<dbReference type="Gene3D" id="1.10.150.130">
    <property type="match status" value="1"/>
</dbReference>
<dbReference type="PROSITE" id="PS51898">
    <property type="entry name" value="TYR_RECOMBINASE"/>
    <property type="match status" value="1"/>
</dbReference>
<evidence type="ECO:0000256" key="1">
    <source>
        <dbReference type="ARBA" id="ARBA00008857"/>
    </source>
</evidence>
<dbReference type="InterPro" id="IPR025166">
    <property type="entry name" value="Integrase_DNA_bind_dom"/>
</dbReference>
<dbReference type="Gene3D" id="1.10.443.10">
    <property type="entry name" value="Intergrase catalytic core"/>
    <property type="match status" value="1"/>
</dbReference>
<dbReference type="Pfam" id="PF13356">
    <property type="entry name" value="Arm-DNA-bind_3"/>
    <property type="match status" value="1"/>
</dbReference>
<protein>
    <submittedName>
        <fullName evidence="6">Tyrosine-type recombinase/integrase</fullName>
    </submittedName>
</protein>
<dbReference type="InterPro" id="IPR002104">
    <property type="entry name" value="Integrase_catalytic"/>
</dbReference>
<evidence type="ECO:0000313" key="7">
    <source>
        <dbReference type="Proteomes" id="UP000712570"/>
    </source>
</evidence>
<dbReference type="InterPro" id="IPR038488">
    <property type="entry name" value="Integrase_DNA-bd_sf"/>
</dbReference>
<proteinExistence type="inferred from homology"/>
<comment type="caution">
    <text evidence="6">The sequence shown here is derived from an EMBL/GenBank/DDBJ whole genome shotgun (WGS) entry which is preliminary data.</text>
</comment>
<dbReference type="InterPro" id="IPR011010">
    <property type="entry name" value="DNA_brk_join_enz"/>
</dbReference>
<name>A0ABX0L182_9NEIS</name>
<evidence type="ECO:0000313" key="6">
    <source>
        <dbReference type="EMBL" id="NHQ88440.1"/>
    </source>
</evidence>
<dbReference type="PANTHER" id="PTHR30629:SF2">
    <property type="entry name" value="PROPHAGE INTEGRASE INTS-RELATED"/>
    <property type="match status" value="1"/>
</dbReference>
<gene>
    <name evidence="6" type="ORF">HA050_20270</name>
</gene>